<evidence type="ECO:0000259" key="1">
    <source>
        <dbReference type="Pfam" id="PF13588"/>
    </source>
</evidence>
<dbReference type="InterPro" id="IPR029464">
    <property type="entry name" value="HSDR_N"/>
</dbReference>
<keyword evidence="2" id="KW-0378">Hydrolase</keyword>
<dbReference type="RefSeq" id="WP_151674686.1">
    <property type="nucleotide sequence ID" value="NZ_BKCG01000006.1"/>
</dbReference>
<dbReference type="Proteomes" id="UP000326509">
    <property type="component" value="Unassembled WGS sequence"/>
</dbReference>
<name>A0A5J4J303_9FLAO</name>
<dbReference type="OrthoDB" id="9790377at2"/>
<proteinExistence type="predicted"/>
<keyword evidence="3" id="KW-1185">Reference proteome</keyword>
<sequence length="153" mass="18405">MQELNFKEYSFRFKNRENKPLIFDVIRKKFLVLTPEEWVRQHTLQYLIQELNIPQSLINVEKQIKVHDTIKRYDIVVYNSDGSLHIIVECKAPKVKITQSTFDQIARYNFALQSSFLMITNGLEHYFCRMDYEEQRYAFLENLPKYTLNNATN</sequence>
<evidence type="ECO:0000313" key="2">
    <source>
        <dbReference type="EMBL" id="GER60253.1"/>
    </source>
</evidence>
<evidence type="ECO:0000313" key="3">
    <source>
        <dbReference type="Proteomes" id="UP000326509"/>
    </source>
</evidence>
<keyword evidence="2" id="KW-0540">Nuclease</keyword>
<dbReference type="Pfam" id="PF13588">
    <property type="entry name" value="HSDR_N_2"/>
    <property type="match status" value="1"/>
</dbReference>
<organism evidence="2 3">
    <name type="scientific">Patiriisocius marinus</name>
    <dbReference type="NCBI Taxonomy" id="1397112"/>
    <lineage>
        <taxon>Bacteria</taxon>
        <taxon>Pseudomonadati</taxon>
        <taxon>Bacteroidota</taxon>
        <taxon>Flavobacteriia</taxon>
        <taxon>Flavobacteriales</taxon>
        <taxon>Flavobacteriaceae</taxon>
        <taxon>Patiriisocius</taxon>
    </lineage>
</organism>
<gene>
    <name evidence="2" type="ORF">ULMA_23610</name>
</gene>
<accession>A0A5J4J303</accession>
<dbReference type="Gene3D" id="3.90.1570.30">
    <property type="match status" value="1"/>
</dbReference>
<dbReference type="GO" id="GO:0004519">
    <property type="term" value="F:endonuclease activity"/>
    <property type="evidence" value="ECO:0007669"/>
    <property type="project" value="UniProtKB-KW"/>
</dbReference>
<dbReference type="EMBL" id="BKCG01000006">
    <property type="protein sequence ID" value="GER60253.1"/>
    <property type="molecule type" value="Genomic_DNA"/>
</dbReference>
<comment type="caution">
    <text evidence="2">The sequence shown here is derived from an EMBL/GenBank/DDBJ whole genome shotgun (WGS) entry which is preliminary data.</text>
</comment>
<reference evidence="2 3" key="1">
    <citation type="submission" date="2019-08" db="EMBL/GenBank/DDBJ databases">
        <title>Draft genome sequence of Ulvibacter marinus type strain NBRC 109484.</title>
        <authorList>
            <person name="Kawano K."/>
            <person name="Ushijima N."/>
            <person name="Kihara M."/>
            <person name="Itoh H."/>
        </authorList>
    </citation>
    <scope>NUCLEOTIDE SEQUENCE [LARGE SCALE GENOMIC DNA]</scope>
    <source>
        <strain evidence="2 3">NBRC 109484</strain>
    </source>
</reference>
<keyword evidence="2" id="KW-0255">Endonuclease</keyword>
<feature type="domain" description="Type I restriction enzyme R protein N-terminal" evidence="1">
    <location>
        <begin position="35"/>
        <end position="144"/>
    </location>
</feature>
<dbReference type="AlphaFoldDB" id="A0A5J4J303"/>
<protein>
    <submittedName>
        <fullName evidence="2">Restriction endonuclease subunit R</fullName>
    </submittedName>
</protein>